<dbReference type="GO" id="GO:0016757">
    <property type="term" value="F:glycosyltransferase activity"/>
    <property type="evidence" value="ECO:0007669"/>
    <property type="project" value="InterPro"/>
</dbReference>
<dbReference type="OrthoDB" id="596635at2"/>
<dbReference type="Gene3D" id="3.40.50.2000">
    <property type="entry name" value="Glycogen Phosphorylase B"/>
    <property type="match status" value="2"/>
</dbReference>
<reference evidence="2 3" key="1">
    <citation type="submission" date="2018-07" db="EMBL/GenBank/DDBJ databases">
        <title>Genomic Encyclopedia of Type Strains, Phase III (KMG-III): the genomes of soil and plant-associated and newly described type strains.</title>
        <authorList>
            <person name="Whitman W."/>
        </authorList>
    </citation>
    <scope>NUCLEOTIDE SEQUENCE [LARGE SCALE GENOMIC DNA]</scope>
    <source>
        <strain evidence="2 3">CECT 7948</strain>
    </source>
</reference>
<dbReference type="SUPFAM" id="SSF53756">
    <property type="entry name" value="UDP-Glycosyltransferase/glycogen phosphorylase"/>
    <property type="match status" value="1"/>
</dbReference>
<dbReference type="Proteomes" id="UP000256919">
    <property type="component" value="Unassembled WGS sequence"/>
</dbReference>
<keyword evidence="2" id="KW-0808">Transferase</keyword>
<dbReference type="InterPro" id="IPR050194">
    <property type="entry name" value="Glycosyltransferase_grp1"/>
</dbReference>
<dbReference type="RefSeq" id="WP_115810135.1">
    <property type="nucleotide sequence ID" value="NZ_QREI01000004.1"/>
</dbReference>
<comment type="caution">
    <text evidence="2">The sequence shown here is derived from an EMBL/GenBank/DDBJ whole genome shotgun (WGS) entry which is preliminary data.</text>
</comment>
<evidence type="ECO:0000313" key="2">
    <source>
        <dbReference type="EMBL" id="REE24461.1"/>
    </source>
</evidence>
<dbReference type="AlphaFoldDB" id="A0A3D9MWU0"/>
<dbReference type="InterPro" id="IPR001296">
    <property type="entry name" value="Glyco_trans_1"/>
</dbReference>
<dbReference type="Pfam" id="PF00534">
    <property type="entry name" value="Glycos_transf_1"/>
    <property type="match status" value="1"/>
</dbReference>
<accession>A0A3D9MWU0</accession>
<organism evidence="2 3">
    <name type="scientific">Winogradskyella pacifica</name>
    <dbReference type="NCBI Taxonomy" id="664642"/>
    <lineage>
        <taxon>Bacteria</taxon>
        <taxon>Pseudomonadati</taxon>
        <taxon>Bacteroidota</taxon>
        <taxon>Flavobacteriia</taxon>
        <taxon>Flavobacteriales</taxon>
        <taxon>Flavobacteriaceae</taxon>
        <taxon>Winogradskyella</taxon>
    </lineage>
</organism>
<dbReference type="PANTHER" id="PTHR45947:SF14">
    <property type="entry name" value="SLL1723 PROTEIN"/>
    <property type="match status" value="1"/>
</dbReference>
<gene>
    <name evidence="2" type="ORF">DFQ09_104232</name>
</gene>
<keyword evidence="3" id="KW-1185">Reference proteome</keyword>
<evidence type="ECO:0000313" key="3">
    <source>
        <dbReference type="Proteomes" id="UP000256919"/>
    </source>
</evidence>
<feature type="domain" description="Glycosyl transferase family 1" evidence="1">
    <location>
        <begin position="211"/>
        <end position="364"/>
    </location>
</feature>
<dbReference type="CDD" id="cd03801">
    <property type="entry name" value="GT4_PimA-like"/>
    <property type="match status" value="1"/>
</dbReference>
<name>A0A3D9MWU0_9FLAO</name>
<proteinExistence type="predicted"/>
<sequence length="397" mass="44323">MGKRLKIAVFSGTIPSTTFIEHLIKGVSQTHEVLLFGVQTKPVAYGSEHIKVYGTPKSHVKNAVVSSGRLLQLVLKSPKNAVKLYRHTSQFKKRYERWVWFTKLLPIVLYKPNVLHIQWAKDVAFYTVLQDTFGVPIVVSLRGAHINYTPIVDLQIATIYKQEFPKIKAFHAVSKAIEDEARLYGAKATAIHTIHSPIPTFFFDHYRACETVQDKTIRLVSVGRFHWVKGYETALDTIALLKNKGYHIQYTIVGPDEFTEAILFQCHQLNLVDNIALVGAMPQSELISFLQQFHGMLLPSLIEGIANVVLEAMALGLPVVSTDCGGMVEVVIPDETGWLVPVRDSEAMADAVIALSETSELELHAITKRAHEFVKEAFNAEDSVRDFVALYEGLVGG</sequence>
<evidence type="ECO:0000259" key="1">
    <source>
        <dbReference type="Pfam" id="PF00534"/>
    </source>
</evidence>
<dbReference type="PANTHER" id="PTHR45947">
    <property type="entry name" value="SULFOQUINOVOSYL TRANSFERASE SQD2"/>
    <property type="match status" value="1"/>
</dbReference>
<dbReference type="EMBL" id="QREI01000004">
    <property type="protein sequence ID" value="REE24461.1"/>
    <property type="molecule type" value="Genomic_DNA"/>
</dbReference>
<protein>
    <submittedName>
        <fullName evidence="2">Colanic acid/amylovoran biosynthesis glycosyltransferase</fullName>
    </submittedName>
</protein>